<dbReference type="AlphaFoldDB" id="A0A1I5KAL9"/>
<evidence type="ECO:0000313" key="2">
    <source>
        <dbReference type="Proteomes" id="UP000198727"/>
    </source>
</evidence>
<evidence type="ECO:0000313" key="1">
    <source>
        <dbReference type="EMBL" id="SFO81646.1"/>
    </source>
</evidence>
<keyword evidence="2" id="KW-1185">Reference proteome</keyword>
<dbReference type="Proteomes" id="UP000198727">
    <property type="component" value="Unassembled WGS sequence"/>
</dbReference>
<protein>
    <submittedName>
        <fullName evidence="1">Uncharacterized protein</fullName>
    </submittedName>
</protein>
<organism evidence="1 2">
    <name type="scientific">Amycolatopsis arida</name>
    <dbReference type="NCBI Taxonomy" id="587909"/>
    <lineage>
        <taxon>Bacteria</taxon>
        <taxon>Bacillati</taxon>
        <taxon>Actinomycetota</taxon>
        <taxon>Actinomycetes</taxon>
        <taxon>Pseudonocardiales</taxon>
        <taxon>Pseudonocardiaceae</taxon>
        <taxon>Amycolatopsis</taxon>
    </lineage>
</organism>
<sequence>MTLEEKVRKAAQELRRTGHHEDAEVVERNIEYISRVWKDSPPTATLGDDLADVQDCIQRILTALGNHVAA</sequence>
<dbReference type="RefSeq" id="WP_134045922.1">
    <property type="nucleotide sequence ID" value="NZ_FOWW01000001.1"/>
</dbReference>
<name>A0A1I5KAL9_9PSEU</name>
<accession>A0A1I5KAL9</accession>
<dbReference type="EMBL" id="FOWW01000001">
    <property type="protein sequence ID" value="SFO81646.1"/>
    <property type="molecule type" value="Genomic_DNA"/>
</dbReference>
<proteinExistence type="predicted"/>
<reference evidence="2" key="1">
    <citation type="submission" date="2016-10" db="EMBL/GenBank/DDBJ databases">
        <authorList>
            <person name="Varghese N."/>
            <person name="Submissions S."/>
        </authorList>
    </citation>
    <scope>NUCLEOTIDE SEQUENCE [LARGE SCALE GENOMIC DNA]</scope>
    <source>
        <strain evidence="2">CGMCC 4.5579</strain>
    </source>
</reference>
<dbReference type="OrthoDB" id="3628995at2"/>
<gene>
    <name evidence="1" type="ORF">SAMN05421810_10151</name>
</gene>